<keyword evidence="4 5" id="KW-0067">ATP-binding</keyword>
<accession>A0A022RYD9</accession>
<keyword evidence="1" id="KW-0808">Transferase</keyword>
<name>A0A022RYD9_ERYGU</name>
<evidence type="ECO:0000256" key="1">
    <source>
        <dbReference type="ARBA" id="ARBA00022679"/>
    </source>
</evidence>
<dbReference type="InterPro" id="IPR017441">
    <property type="entry name" value="Protein_kinase_ATP_BS"/>
</dbReference>
<keyword evidence="6" id="KW-0723">Serine/threonine-protein kinase</keyword>
<dbReference type="GO" id="GO:0005524">
    <property type="term" value="F:ATP binding"/>
    <property type="evidence" value="ECO:0007669"/>
    <property type="project" value="UniProtKB-UniRule"/>
</dbReference>
<dbReference type="GO" id="GO:0007165">
    <property type="term" value="P:signal transduction"/>
    <property type="evidence" value="ECO:0000318"/>
    <property type="project" value="GO_Central"/>
</dbReference>
<feature type="binding site" evidence="5">
    <location>
        <position position="44"/>
    </location>
    <ligand>
        <name>ATP</name>
        <dbReference type="ChEBI" id="CHEBI:30616"/>
    </ligand>
</feature>
<dbReference type="SUPFAM" id="SSF56112">
    <property type="entry name" value="Protein kinase-like (PK-like)"/>
    <property type="match status" value="1"/>
</dbReference>
<dbReference type="InterPro" id="IPR000719">
    <property type="entry name" value="Prot_kinase_dom"/>
</dbReference>
<dbReference type="Gene3D" id="3.30.200.20">
    <property type="entry name" value="Phosphorylase Kinase, domain 1"/>
    <property type="match status" value="1"/>
</dbReference>
<proteinExistence type="inferred from homology"/>
<keyword evidence="9" id="KW-1185">Reference proteome</keyword>
<dbReference type="STRING" id="4155.A0A022RYD9"/>
<evidence type="ECO:0000256" key="3">
    <source>
        <dbReference type="ARBA" id="ARBA00022777"/>
    </source>
</evidence>
<feature type="domain" description="Protein kinase" evidence="7">
    <location>
        <begin position="15"/>
        <end position="285"/>
    </location>
</feature>
<gene>
    <name evidence="8" type="ORF">MIMGU_mgv1a023128mg</name>
</gene>
<evidence type="ECO:0000313" key="8">
    <source>
        <dbReference type="EMBL" id="EYU44728.1"/>
    </source>
</evidence>
<dbReference type="EMBL" id="KI630210">
    <property type="protein sequence ID" value="EYU44728.1"/>
    <property type="molecule type" value="Genomic_DNA"/>
</dbReference>
<evidence type="ECO:0000256" key="2">
    <source>
        <dbReference type="ARBA" id="ARBA00022741"/>
    </source>
</evidence>
<protein>
    <recommendedName>
        <fullName evidence="7">Protein kinase domain-containing protein</fullName>
    </recommendedName>
</protein>
<organism evidence="8 9">
    <name type="scientific">Erythranthe guttata</name>
    <name type="common">Yellow monkey flower</name>
    <name type="synonym">Mimulus guttatus</name>
    <dbReference type="NCBI Taxonomy" id="4155"/>
    <lineage>
        <taxon>Eukaryota</taxon>
        <taxon>Viridiplantae</taxon>
        <taxon>Streptophyta</taxon>
        <taxon>Embryophyta</taxon>
        <taxon>Tracheophyta</taxon>
        <taxon>Spermatophyta</taxon>
        <taxon>Magnoliopsida</taxon>
        <taxon>eudicotyledons</taxon>
        <taxon>Gunneridae</taxon>
        <taxon>Pentapetalae</taxon>
        <taxon>asterids</taxon>
        <taxon>lamiids</taxon>
        <taxon>Lamiales</taxon>
        <taxon>Phrymaceae</taxon>
        <taxon>Erythranthe</taxon>
    </lineage>
</organism>
<dbReference type="PANTHER" id="PTHR48055">
    <property type="entry name" value="LEUCINE-RICH REPEAT RECEPTOR PROTEIN KINASE EMS1"/>
    <property type="match status" value="1"/>
</dbReference>
<dbReference type="GO" id="GO:0004672">
    <property type="term" value="F:protein kinase activity"/>
    <property type="evidence" value="ECO:0000318"/>
    <property type="project" value="GO_Central"/>
</dbReference>
<evidence type="ECO:0000256" key="4">
    <source>
        <dbReference type="ARBA" id="ARBA00022840"/>
    </source>
</evidence>
<dbReference type="Proteomes" id="UP000030748">
    <property type="component" value="Unassembled WGS sequence"/>
</dbReference>
<dbReference type="InterPro" id="IPR051564">
    <property type="entry name" value="LRR_receptor-like_kinase"/>
</dbReference>
<dbReference type="PROSITE" id="PS00107">
    <property type="entry name" value="PROTEIN_KINASE_ATP"/>
    <property type="match status" value="1"/>
</dbReference>
<dbReference type="PANTHER" id="PTHR48055:SF26">
    <property type="entry name" value="TRANSFERASE, PROTEIN KINASE RLK-PELLE-URK-2 FAMILY"/>
    <property type="match status" value="1"/>
</dbReference>
<dbReference type="SMART" id="SM00220">
    <property type="entry name" value="S_TKc"/>
    <property type="match status" value="1"/>
</dbReference>
<dbReference type="GO" id="GO:0004674">
    <property type="term" value="F:protein serine/threonine kinase activity"/>
    <property type="evidence" value="ECO:0007669"/>
    <property type="project" value="UniProtKB-KW"/>
</dbReference>
<evidence type="ECO:0000313" key="9">
    <source>
        <dbReference type="Proteomes" id="UP000030748"/>
    </source>
</evidence>
<dbReference type="PIRSF" id="PIRSF000654">
    <property type="entry name" value="Integrin-linked_kinase"/>
    <property type="match status" value="1"/>
</dbReference>
<sequence length="302" mass="33749">MKIPIEEILSATNNLLESNFIGEGTSGKVYKGVLSNNQCVAIKKVTNDANADTFMREIGSLVHVRHSNLVTLMGYCENESECFLIYELCPNGNLSEWLYGKDDKILSWIRRLEIAIGSAKGLRFLHTFPRGCIVHRDIKPTNILIGTNFEAKLSDFGLSKLMNLGETSVSSEVRGTFGYIDPEYHRSSPHASAKSDIYSYGIVLLQILSGRKVIDMNMKKPKTLDKIAKSVTKNRKIVEFADPNLHGEYSMEAFRLVFELAISCTGDKLKRPSINEVVTKLEDALGISKRIEPSTPDWSKVP</sequence>
<dbReference type="InterPro" id="IPR011009">
    <property type="entry name" value="Kinase-like_dom_sf"/>
</dbReference>
<dbReference type="FunFam" id="1.10.510.10:FF:000530">
    <property type="entry name" value="probable receptor-like protein kinase At5g59700"/>
    <property type="match status" value="1"/>
</dbReference>
<dbReference type="eggNOG" id="KOG1187">
    <property type="taxonomic scope" value="Eukaryota"/>
</dbReference>
<dbReference type="AlphaFoldDB" id="A0A022RYD9"/>
<dbReference type="PROSITE" id="PS00108">
    <property type="entry name" value="PROTEIN_KINASE_ST"/>
    <property type="match status" value="1"/>
</dbReference>
<dbReference type="PROSITE" id="PS50011">
    <property type="entry name" value="PROTEIN_KINASE_DOM"/>
    <property type="match status" value="1"/>
</dbReference>
<keyword evidence="2 5" id="KW-0547">Nucleotide-binding</keyword>
<dbReference type="GO" id="GO:0005886">
    <property type="term" value="C:plasma membrane"/>
    <property type="evidence" value="ECO:0000318"/>
    <property type="project" value="GO_Central"/>
</dbReference>
<dbReference type="Gene3D" id="1.10.510.10">
    <property type="entry name" value="Transferase(Phosphotransferase) domain 1"/>
    <property type="match status" value="1"/>
</dbReference>
<evidence type="ECO:0000256" key="6">
    <source>
        <dbReference type="RuleBase" id="RU000304"/>
    </source>
</evidence>
<reference evidence="8 9" key="1">
    <citation type="journal article" date="2013" name="Proc. Natl. Acad. Sci. U.S.A.">
        <title>Fine-scale variation in meiotic recombination in Mimulus inferred from population shotgun sequencing.</title>
        <authorList>
            <person name="Hellsten U."/>
            <person name="Wright K.M."/>
            <person name="Jenkins J."/>
            <person name="Shu S."/>
            <person name="Yuan Y."/>
            <person name="Wessler S.R."/>
            <person name="Schmutz J."/>
            <person name="Willis J.H."/>
            <person name="Rokhsar D.S."/>
        </authorList>
    </citation>
    <scope>NUCLEOTIDE SEQUENCE [LARGE SCALE GENOMIC DNA]</scope>
    <source>
        <strain evidence="9">cv. DUN x IM62</strain>
    </source>
</reference>
<comment type="similarity">
    <text evidence="6">Belongs to the protein kinase superfamily.</text>
</comment>
<dbReference type="Pfam" id="PF00069">
    <property type="entry name" value="Pkinase"/>
    <property type="match status" value="1"/>
</dbReference>
<evidence type="ECO:0000259" key="7">
    <source>
        <dbReference type="PROSITE" id="PS50011"/>
    </source>
</evidence>
<dbReference type="InterPro" id="IPR008271">
    <property type="entry name" value="Ser/Thr_kinase_AS"/>
</dbReference>
<evidence type="ECO:0000256" key="5">
    <source>
        <dbReference type="PROSITE-ProRule" id="PRU10141"/>
    </source>
</evidence>
<keyword evidence="3" id="KW-0418">Kinase</keyword>